<dbReference type="GO" id="GO:0030956">
    <property type="term" value="C:glutamyl-tRNA(Gln) amidotransferase complex"/>
    <property type="evidence" value="ECO:0007669"/>
    <property type="project" value="TreeGrafter"/>
</dbReference>
<dbReference type="SUPFAM" id="SSF55931">
    <property type="entry name" value="Glutamine synthetase/guanido kinase"/>
    <property type="match status" value="1"/>
</dbReference>
<keyword evidence="2" id="KW-0436">Ligase</keyword>
<reference evidence="8 9" key="1">
    <citation type="journal article" date="2013" name="MBio">
        <title>Genome sequencing of the plant pathogen Taphrina deformans, the causal agent of peach leaf curl.</title>
        <authorList>
            <person name="Cisse O.H."/>
            <person name="Almeida J.M.G.C.F."/>
            <person name="Fonseca A."/>
            <person name="Kumar A.A."/>
            <person name="Salojaervi J."/>
            <person name="Overmyer K."/>
            <person name="Hauser P.M."/>
            <person name="Pagni M."/>
        </authorList>
    </citation>
    <scope>NUCLEOTIDE SEQUENCE [LARGE SCALE GENOMIC DNA]</scope>
    <source>
        <strain evidence="9">PYCC 5710 / ATCC 11124 / CBS 356.35 / IMI 108563 / JCM 9778 / NBRC 8474</strain>
    </source>
</reference>
<evidence type="ECO:0000313" key="8">
    <source>
        <dbReference type="EMBL" id="CCG85074.1"/>
    </source>
</evidence>
<dbReference type="InterPro" id="IPR004413">
    <property type="entry name" value="GatB"/>
</dbReference>
<dbReference type="InterPro" id="IPR017958">
    <property type="entry name" value="Gln-tRNA_amidoTrfase_suB_CS"/>
</dbReference>
<dbReference type="Proteomes" id="UP000013776">
    <property type="component" value="Unassembled WGS sequence"/>
</dbReference>
<dbReference type="GO" id="GO:0005524">
    <property type="term" value="F:ATP binding"/>
    <property type="evidence" value="ECO:0007669"/>
    <property type="project" value="UniProtKB-KW"/>
</dbReference>
<accession>R4XKY4</accession>
<name>R4XKY4_TAPDE</name>
<gene>
    <name evidence="8" type="ORF">TAPDE_005663</name>
</gene>
<keyword evidence="5" id="KW-0648">Protein biosynthesis</keyword>
<dbReference type="InterPro" id="IPR003789">
    <property type="entry name" value="Asn/Gln_tRNA_amidoTrase-B-like"/>
</dbReference>
<dbReference type="GO" id="GO:0070681">
    <property type="term" value="P:glutaminyl-tRNAGln biosynthesis via transamidation"/>
    <property type="evidence" value="ECO:0007669"/>
    <property type="project" value="TreeGrafter"/>
</dbReference>
<evidence type="ECO:0000259" key="7">
    <source>
        <dbReference type="Pfam" id="PF02934"/>
    </source>
</evidence>
<comment type="catalytic activity">
    <reaction evidence="6">
        <text>L-glutamyl-tRNA(Gln) + L-glutamine + ATP + H2O = L-glutaminyl-tRNA(Gln) + L-glutamate + ADP + phosphate + H(+)</text>
        <dbReference type="Rhea" id="RHEA:17521"/>
        <dbReference type="Rhea" id="RHEA-COMP:9681"/>
        <dbReference type="Rhea" id="RHEA-COMP:9684"/>
        <dbReference type="ChEBI" id="CHEBI:15377"/>
        <dbReference type="ChEBI" id="CHEBI:15378"/>
        <dbReference type="ChEBI" id="CHEBI:29985"/>
        <dbReference type="ChEBI" id="CHEBI:30616"/>
        <dbReference type="ChEBI" id="CHEBI:43474"/>
        <dbReference type="ChEBI" id="CHEBI:58359"/>
        <dbReference type="ChEBI" id="CHEBI:78520"/>
        <dbReference type="ChEBI" id="CHEBI:78521"/>
        <dbReference type="ChEBI" id="CHEBI:456216"/>
    </reaction>
</comment>
<dbReference type="eggNOG" id="KOG2438">
    <property type="taxonomic scope" value="Eukaryota"/>
</dbReference>
<sequence length="407" mass="44756">MTTKYARLYSSANGPSSPWRVTVGLEIHAQLATPGKLFSQAPNRFGGTINSDLEPFDVALPGSQPRLNKHAILLAVRAALAFGCNINRASTFDRKHYFYPDQPAGYQITQNYNALAHKGSFTLLERDGIEQSEQLTIGISQLQVEQDTARTTYHDSPPQSLVDLNRNGAPLIEIVTTPCIPSAKAAGAALRKIQSILRAVQASDANMEAGGMRCDVNVSVTTEQDRHLGPSRRVEIKNLASGRIVTDAVTAESARQIQVLESGGTVGKETRGYDVDKRVTFTMRTKESATDYRYMPEPDLRPVRLTDTFLDKCTANLPELPDARLDRLLAAPYHLTLKDAKVLQEDDARMAYYQGVLDVVGVAGNNAKTVCNWIVHELYGRQRVMSESGKTIHKVTTDQLGNLIKCV</sequence>
<dbReference type="OrthoDB" id="1722066at2759"/>
<dbReference type="GO" id="GO:0050567">
    <property type="term" value="F:glutaminyl-tRNA synthase (glutamine-hydrolyzing) activity"/>
    <property type="evidence" value="ECO:0007669"/>
    <property type="project" value="TreeGrafter"/>
</dbReference>
<evidence type="ECO:0000256" key="5">
    <source>
        <dbReference type="ARBA" id="ARBA00022917"/>
    </source>
</evidence>
<organism evidence="8 9">
    <name type="scientific">Taphrina deformans (strain PYCC 5710 / ATCC 11124 / CBS 356.35 / IMI 108563 / JCM 9778 / NBRC 8474)</name>
    <name type="common">Peach leaf curl fungus</name>
    <name type="synonym">Lalaria deformans</name>
    <dbReference type="NCBI Taxonomy" id="1097556"/>
    <lineage>
        <taxon>Eukaryota</taxon>
        <taxon>Fungi</taxon>
        <taxon>Dikarya</taxon>
        <taxon>Ascomycota</taxon>
        <taxon>Taphrinomycotina</taxon>
        <taxon>Taphrinomycetes</taxon>
        <taxon>Taphrinales</taxon>
        <taxon>Taphrinaceae</taxon>
        <taxon>Taphrina</taxon>
    </lineage>
</organism>
<comment type="caution">
    <text evidence="8">The sequence shown here is derived from an EMBL/GenBank/DDBJ whole genome shotgun (WGS) entry which is preliminary data.</text>
</comment>
<evidence type="ECO:0000256" key="1">
    <source>
        <dbReference type="ARBA" id="ARBA00005306"/>
    </source>
</evidence>
<keyword evidence="4" id="KW-0067">ATP-binding</keyword>
<keyword evidence="3" id="KW-0547">Nucleotide-binding</keyword>
<evidence type="ECO:0000256" key="4">
    <source>
        <dbReference type="ARBA" id="ARBA00022840"/>
    </source>
</evidence>
<dbReference type="GO" id="GO:0032543">
    <property type="term" value="P:mitochondrial translation"/>
    <property type="evidence" value="ECO:0007669"/>
    <property type="project" value="TreeGrafter"/>
</dbReference>
<dbReference type="NCBIfam" id="NF004012">
    <property type="entry name" value="PRK05477.1-2"/>
    <property type="match status" value="1"/>
</dbReference>
<evidence type="ECO:0000256" key="6">
    <source>
        <dbReference type="ARBA" id="ARBA00047913"/>
    </source>
</evidence>
<dbReference type="EMBL" id="CAHR02000426">
    <property type="protein sequence ID" value="CCG85074.1"/>
    <property type="molecule type" value="Genomic_DNA"/>
</dbReference>
<proteinExistence type="inferred from homology"/>
<dbReference type="PROSITE" id="PS01234">
    <property type="entry name" value="GATB"/>
    <property type="match status" value="1"/>
</dbReference>
<dbReference type="PANTHER" id="PTHR11659:SF0">
    <property type="entry name" value="GLUTAMYL-TRNA(GLN) AMIDOTRANSFERASE SUBUNIT B, MITOCHONDRIAL"/>
    <property type="match status" value="1"/>
</dbReference>
<dbReference type="GO" id="GO:0005739">
    <property type="term" value="C:mitochondrion"/>
    <property type="evidence" value="ECO:0007669"/>
    <property type="project" value="TreeGrafter"/>
</dbReference>
<dbReference type="Pfam" id="PF02934">
    <property type="entry name" value="GatB_N"/>
    <property type="match status" value="1"/>
</dbReference>
<dbReference type="NCBIfam" id="TIGR00133">
    <property type="entry name" value="gatB"/>
    <property type="match status" value="1"/>
</dbReference>
<feature type="domain" description="Aspartyl/Glutamyl-tRNA(Gln) amidotransferase subunit B/E catalytic" evidence="7">
    <location>
        <begin position="22"/>
        <end position="310"/>
    </location>
</feature>
<dbReference type="InterPro" id="IPR006075">
    <property type="entry name" value="Asn/Gln-tRNA_Trfase_suB/E_cat"/>
</dbReference>
<dbReference type="STRING" id="1097556.R4XKY4"/>
<evidence type="ECO:0000256" key="3">
    <source>
        <dbReference type="ARBA" id="ARBA00022741"/>
    </source>
</evidence>
<evidence type="ECO:0000313" key="9">
    <source>
        <dbReference type="Proteomes" id="UP000013776"/>
    </source>
</evidence>
<dbReference type="PANTHER" id="PTHR11659">
    <property type="entry name" value="GLUTAMYL-TRNA GLN AMIDOTRANSFERASE SUBUNIT B MITOCHONDRIAL AND PROKARYOTIC PET112-RELATED"/>
    <property type="match status" value="1"/>
</dbReference>
<keyword evidence="9" id="KW-1185">Reference proteome</keyword>
<dbReference type="SUPFAM" id="SSF89095">
    <property type="entry name" value="GatB/YqeY motif"/>
    <property type="match status" value="1"/>
</dbReference>
<dbReference type="AlphaFoldDB" id="R4XKY4"/>
<protein>
    <recommendedName>
        <fullName evidence="7">Aspartyl/Glutamyl-tRNA(Gln) amidotransferase subunit B/E catalytic domain-containing protein</fullName>
    </recommendedName>
</protein>
<dbReference type="InterPro" id="IPR017959">
    <property type="entry name" value="Asn/Gln-tRNA_amidoTrfase_suB/E"/>
</dbReference>
<comment type="similarity">
    <text evidence="1">Belongs to the GatB/GatE family. GatB subfamily.</text>
</comment>
<dbReference type="InterPro" id="IPR014746">
    <property type="entry name" value="Gln_synth/guanido_kin_cat_dom"/>
</dbReference>
<feature type="non-terminal residue" evidence="8">
    <location>
        <position position="407"/>
    </location>
</feature>
<evidence type="ECO:0000256" key="2">
    <source>
        <dbReference type="ARBA" id="ARBA00022598"/>
    </source>
</evidence>